<name>A0A6M9PT70_9BURK</name>
<evidence type="ECO:0000256" key="1">
    <source>
        <dbReference type="ARBA" id="ARBA00004613"/>
    </source>
</evidence>
<dbReference type="KEGG" id="ptrp:DCO17_02035"/>
<dbReference type="GO" id="GO:0005576">
    <property type="term" value="C:extracellular region"/>
    <property type="evidence" value="ECO:0007669"/>
    <property type="project" value="UniProtKB-SubCell"/>
</dbReference>
<evidence type="ECO:0000313" key="6">
    <source>
        <dbReference type="Proteomes" id="UP000503312"/>
    </source>
</evidence>
<sequence>MSQKDFGRFGRKQVSKP</sequence>
<reference evidence="5 6" key="1">
    <citation type="submission" date="2018-04" db="EMBL/GenBank/DDBJ databases">
        <title>Polynucleobacter sp. UH21B genome.</title>
        <authorList>
            <person name="Hahn M.W."/>
        </authorList>
    </citation>
    <scope>NUCLEOTIDE SEQUENCE [LARGE SCALE GENOMIC DNA]</scope>
    <source>
        <strain evidence="5 6">MWH-UH21B</strain>
    </source>
</reference>
<evidence type="ECO:0000256" key="2">
    <source>
        <dbReference type="ARBA" id="ARBA00022525"/>
    </source>
</evidence>
<protein>
    <submittedName>
        <fullName evidence="5">Uncharacterized protein</fullName>
    </submittedName>
</protein>
<accession>A0A6M9PT70</accession>
<dbReference type="Proteomes" id="UP000503312">
    <property type="component" value="Chromosome"/>
</dbReference>
<keyword evidence="6" id="KW-1185">Reference proteome</keyword>
<dbReference type="AlphaFoldDB" id="A0A6M9PT70"/>
<comment type="subcellular location">
    <subcellularLocation>
        <location evidence="1">Secreted</location>
    </subcellularLocation>
</comment>
<proteinExistence type="predicted"/>
<dbReference type="Pfam" id="PF01581">
    <property type="entry name" value="FARP"/>
    <property type="match status" value="1"/>
</dbReference>
<keyword evidence="4" id="KW-0527">Neuropeptide</keyword>
<dbReference type="InterPro" id="IPR002544">
    <property type="entry name" value="FMRFamid-related_peptide-like"/>
</dbReference>
<dbReference type="EMBL" id="CP028942">
    <property type="protein sequence ID" value="QKM65644.1"/>
    <property type="molecule type" value="Genomic_DNA"/>
</dbReference>
<dbReference type="GO" id="GO:0007218">
    <property type="term" value="P:neuropeptide signaling pathway"/>
    <property type="evidence" value="ECO:0007669"/>
    <property type="project" value="UniProtKB-KW"/>
</dbReference>
<evidence type="ECO:0000256" key="3">
    <source>
        <dbReference type="ARBA" id="ARBA00022815"/>
    </source>
</evidence>
<gene>
    <name evidence="5" type="ORF">DCO17_02035</name>
</gene>
<keyword evidence="2" id="KW-0964">Secreted</keyword>
<keyword evidence="3" id="KW-0027">Amidation</keyword>
<organism evidence="5 6">
    <name type="scientific">Polynucleobacter tropicus</name>
    <dbReference type="NCBI Taxonomy" id="1743174"/>
    <lineage>
        <taxon>Bacteria</taxon>
        <taxon>Pseudomonadati</taxon>
        <taxon>Pseudomonadota</taxon>
        <taxon>Betaproteobacteria</taxon>
        <taxon>Burkholderiales</taxon>
        <taxon>Burkholderiaceae</taxon>
        <taxon>Polynucleobacter</taxon>
    </lineage>
</organism>
<evidence type="ECO:0000256" key="4">
    <source>
        <dbReference type="ARBA" id="ARBA00023320"/>
    </source>
</evidence>
<evidence type="ECO:0000313" key="5">
    <source>
        <dbReference type="EMBL" id="QKM65644.1"/>
    </source>
</evidence>